<protein>
    <submittedName>
        <fullName evidence="1">Uncharacterized protein</fullName>
    </submittedName>
</protein>
<evidence type="ECO:0000313" key="2">
    <source>
        <dbReference type="Proteomes" id="UP001597053"/>
    </source>
</evidence>
<dbReference type="EMBL" id="JBHTHM010001804">
    <property type="protein sequence ID" value="MFD0787149.1"/>
    <property type="molecule type" value="Genomic_DNA"/>
</dbReference>
<accession>A0ABW3A8P2</accession>
<gene>
    <name evidence="1" type="ORF">ACFQZ8_24885</name>
</gene>
<name>A0ABW3A8P2_9ACTN</name>
<evidence type="ECO:0000313" key="1">
    <source>
        <dbReference type="EMBL" id="MFD0787149.1"/>
    </source>
</evidence>
<keyword evidence="2" id="KW-1185">Reference proteome</keyword>
<reference evidence="2" key="1">
    <citation type="journal article" date="2019" name="Int. J. Syst. Evol. Microbiol.">
        <title>The Global Catalogue of Microorganisms (GCM) 10K type strain sequencing project: providing services to taxonomists for standard genome sequencing and annotation.</title>
        <authorList>
            <consortium name="The Broad Institute Genomics Platform"/>
            <consortium name="The Broad Institute Genome Sequencing Center for Infectious Disease"/>
            <person name="Wu L."/>
            <person name="Ma J."/>
        </authorList>
    </citation>
    <scope>NUCLEOTIDE SEQUENCE [LARGE SCALE GENOMIC DNA]</scope>
    <source>
        <strain evidence="2">JCM 32148</strain>
    </source>
</reference>
<proteinExistence type="predicted"/>
<organism evidence="1 2">
    <name type="scientific">Micromonospora azadirachtae</name>
    <dbReference type="NCBI Taxonomy" id="1970735"/>
    <lineage>
        <taxon>Bacteria</taxon>
        <taxon>Bacillati</taxon>
        <taxon>Actinomycetota</taxon>
        <taxon>Actinomycetes</taxon>
        <taxon>Micromonosporales</taxon>
        <taxon>Micromonosporaceae</taxon>
        <taxon>Micromonospora</taxon>
    </lineage>
</organism>
<sequence>MAESTVQPGKSDASGDDCGWFSCRDENDCCTHCGAHIADPCDPTCRHYDGGPADECDARPDEEEPPVMVVVTSWSGGSVRMLGTREALEEYAAARIPERYREQVVAKMLRWLADGAKSPYAVPAWHGETEFWSVDATA</sequence>
<comment type="caution">
    <text evidence="1">The sequence shown here is derived from an EMBL/GenBank/DDBJ whole genome shotgun (WGS) entry which is preliminary data.</text>
</comment>
<dbReference type="Proteomes" id="UP001597053">
    <property type="component" value="Unassembled WGS sequence"/>
</dbReference>